<dbReference type="InterPro" id="IPR029039">
    <property type="entry name" value="Flavoprotein-like_sf"/>
</dbReference>
<organism evidence="3 4">
    <name type="scientific">Ornithinibacillus hominis</name>
    <dbReference type="NCBI Taxonomy" id="2763055"/>
    <lineage>
        <taxon>Bacteria</taxon>
        <taxon>Bacillati</taxon>
        <taxon>Bacillota</taxon>
        <taxon>Bacilli</taxon>
        <taxon>Bacillales</taxon>
        <taxon>Bacillaceae</taxon>
        <taxon>Ornithinibacillus</taxon>
    </lineage>
</organism>
<dbReference type="PANTHER" id="PTHR30543">
    <property type="entry name" value="CHROMATE REDUCTASE"/>
    <property type="match status" value="1"/>
</dbReference>
<evidence type="ECO:0000256" key="1">
    <source>
        <dbReference type="ARBA" id="ARBA00009428"/>
    </source>
</evidence>
<reference evidence="3" key="1">
    <citation type="submission" date="2020-08" db="EMBL/GenBank/DDBJ databases">
        <title>Genome public.</title>
        <authorList>
            <person name="Liu C."/>
            <person name="Sun Q."/>
        </authorList>
    </citation>
    <scope>NUCLEOTIDE SEQUENCE</scope>
    <source>
        <strain evidence="3">BX22</strain>
    </source>
</reference>
<keyword evidence="4" id="KW-1185">Reference proteome</keyword>
<dbReference type="Proteomes" id="UP000637359">
    <property type="component" value="Unassembled WGS sequence"/>
</dbReference>
<feature type="domain" description="NADPH-dependent FMN reductase-like" evidence="2">
    <location>
        <begin position="1"/>
        <end position="134"/>
    </location>
</feature>
<evidence type="ECO:0000259" key="2">
    <source>
        <dbReference type="Pfam" id="PF03358"/>
    </source>
</evidence>
<dbReference type="PANTHER" id="PTHR30543:SF21">
    <property type="entry name" value="NAD(P)H-DEPENDENT FMN REDUCTASE LOT6"/>
    <property type="match status" value="1"/>
</dbReference>
<accession>A0A923RI92</accession>
<dbReference type="SUPFAM" id="SSF52218">
    <property type="entry name" value="Flavoproteins"/>
    <property type="match status" value="1"/>
</dbReference>
<dbReference type="InterPro" id="IPR005025">
    <property type="entry name" value="FMN_Rdtase-like_dom"/>
</dbReference>
<dbReference type="GO" id="GO:0016491">
    <property type="term" value="F:oxidoreductase activity"/>
    <property type="evidence" value="ECO:0007669"/>
    <property type="project" value="InterPro"/>
</dbReference>
<comment type="caution">
    <text evidence="3">The sequence shown here is derived from an EMBL/GenBank/DDBJ whole genome shotgun (WGS) entry which is preliminary data.</text>
</comment>
<dbReference type="Pfam" id="PF03358">
    <property type="entry name" value="FMN_red"/>
    <property type="match status" value="1"/>
</dbReference>
<sequence>MNVVTLVGSIRKESLNMKIAKFMQDRYKDKFDMQILNIDILPFYNQDDENNPPQVVKDFKREIANADAVIIVTPEYNWSIPGVLKNALDWASRVEKVLVNKPVFPLGASQGVLGTIRAQLHLRDILSSTGIQARILPPGGNEVLINLAGQKVDVETDMLTDQTTIEFLDSKIDTFIEFINS</sequence>
<name>A0A923RI92_9BACI</name>
<dbReference type="InterPro" id="IPR050712">
    <property type="entry name" value="NAD(P)H-dep_reductase"/>
</dbReference>
<dbReference type="Gene3D" id="3.40.50.360">
    <property type="match status" value="1"/>
</dbReference>
<comment type="similarity">
    <text evidence="1">Belongs to the azoreductase type 2 family.</text>
</comment>
<dbReference type="AlphaFoldDB" id="A0A923RI92"/>
<evidence type="ECO:0000313" key="4">
    <source>
        <dbReference type="Proteomes" id="UP000637359"/>
    </source>
</evidence>
<dbReference type="GO" id="GO:0005829">
    <property type="term" value="C:cytosol"/>
    <property type="evidence" value="ECO:0007669"/>
    <property type="project" value="TreeGrafter"/>
</dbReference>
<dbReference type="RefSeq" id="WP_186869729.1">
    <property type="nucleotide sequence ID" value="NZ_JACOOL010000006.1"/>
</dbReference>
<evidence type="ECO:0000313" key="3">
    <source>
        <dbReference type="EMBL" id="MBC5637011.1"/>
    </source>
</evidence>
<proteinExistence type="inferred from homology"/>
<protein>
    <submittedName>
        <fullName evidence="3">NAD(P)H-dependent oxidoreductase</fullName>
    </submittedName>
</protein>
<dbReference type="GO" id="GO:0010181">
    <property type="term" value="F:FMN binding"/>
    <property type="evidence" value="ECO:0007669"/>
    <property type="project" value="TreeGrafter"/>
</dbReference>
<dbReference type="EMBL" id="JACOOL010000006">
    <property type="protein sequence ID" value="MBC5637011.1"/>
    <property type="molecule type" value="Genomic_DNA"/>
</dbReference>
<gene>
    <name evidence="3" type="ORF">H8S33_09355</name>
</gene>